<comment type="similarity">
    <text evidence="3 8">Belongs to the glycosyl hydrolase 47 family.</text>
</comment>
<evidence type="ECO:0000256" key="4">
    <source>
        <dbReference type="ARBA" id="ARBA00022801"/>
    </source>
</evidence>
<evidence type="ECO:0000256" key="5">
    <source>
        <dbReference type="ARBA" id="ARBA00023157"/>
    </source>
</evidence>
<dbReference type="AlphaFoldDB" id="A0A166THW5"/>
<dbReference type="Proteomes" id="UP000076532">
    <property type="component" value="Unassembled WGS sequence"/>
</dbReference>
<organism evidence="11 12">
    <name type="scientific">Athelia psychrophila</name>
    <dbReference type="NCBI Taxonomy" id="1759441"/>
    <lineage>
        <taxon>Eukaryota</taxon>
        <taxon>Fungi</taxon>
        <taxon>Dikarya</taxon>
        <taxon>Basidiomycota</taxon>
        <taxon>Agaricomycotina</taxon>
        <taxon>Agaricomycetes</taxon>
        <taxon>Agaricomycetidae</taxon>
        <taxon>Atheliales</taxon>
        <taxon>Atheliaceae</taxon>
        <taxon>Athelia</taxon>
    </lineage>
</organism>
<dbReference type="GO" id="GO:0036503">
    <property type="term" value="P:ERAD pathway"/>
    <property type="evidence" value="ECO:0007669"/>
    <property type="project" value="UniProtKB-ARBA"/>
</dbReference>
<keyword evidence="10" id="KW-1133">Transmembrane helix</keyword>
<name>A0A166THW5_9AGAM</name>
<evidence type="ECO:0000256" key="1">
    <source>
        <dbReference type="ARBA" id="ARBA00001913"/>
    </source>
</evidence>
<dbReference type="InterPro" id="IPR036026">
    <property type="entry name" value="Seven-hairpin_glycosidases"/>
</dbReference>
<feature type="compositionally biased region" description="Pro residues" evidence="9">
    <location>
        <begin position="91"/>
        <end position="105"/>
    </location>
</feature>
<keyword evidence="10" id="KW-0472">Membrane</keyword>
<feature type="region of interest" description="Disordered" evidence="9">
    <location>
        <begin position="1"/>
        <end position="24"/>
    </location>
</feature>
<evidence type="ECO:0000313" key="12">
    <source>
        <dbReference type="Proteomes" id="UP000076532"/>
    </source>
</evidence>
<protein>
    <recommendedName>
        <fullName evidence="8">alpha-1,2-Mannosidase</fullName>
        <ecNumber evidence="8">3.2.1.-</ecNumber>
    </recommendedName>
</protein>
<dbReference type="EC" id="3.2.1.-" evidence="8"/>
<evidence type="ECO:0000256" key="7">
    <source>
        <dbReference type="PIRSR" id="PIRSR601382-3"/>
    </source>
</evidence>
<comment type="pathway">
    <text evidence="2">Protein modification; protein glycosylation.</text>
</comment>
<dbReference type="GO" id="GO:0004571">
    <property type="term" value="F:mannosyl-oligosaccharide 1,2-alpha-mannosidase activity"/>
    <property type="evidence" value="ECO:0007669"/>
    <property type="project" value="InterPro"/>
</dbReference>
<dbReference type="InterPro" id="IPR001382">
    <property type="entry name" value="Glyco_hydro_47"/>
</dbReference>
<evidence type="ECO:0000256" key="8">
    <source>
        <dbReference type="RuleBase" id="RU361193"/>
    </source>
</evidence>
<evidence type="ECO:0000256" key="3">
    <source>
        <dbReference type="ARBA" id="ARBA00007658"/>
    </source>
</evidence>
<dbReference type="SUPFAM" id="SSF48225">
    <property type="entry name" value="Seven-hairpin glycosidases"/>
    <property type="match status" value="1"/>
</dbReference>
<keyword evidence="12" id="KW-1185">Reference proteome</keyword>
<dbReference type="PRINTS" id="PR00747">
    <property type="entry name" value="GLYHDRLASE47"/>
</dbReference>
<dbReference type="EMBL" id="KV417493">
    <property type="protein sequence ID" value="KZP30628.1"/>
    <property type="molecule type" value="Genomic_DNA"/>
</dbReference>
<accession>A0A166THW5</accession>
<keyword evidence="8" id="KW-0326">Glycosidase</keyword>
<feature type="transmembrane region" description="Helical" evidence="10">
    <location>
        <begin position="34"/>
        <end position="53"/>
    </location>
</feature>
<dbReference type="InterPro" id="IPR050749">
    <property type="entry name" value="Glycosyl_Hydrolase_47"/>
</dbReference>
<feature type="region of interest" description="Disordered" evidence="9">
    <location>
        <begin position="76"/>
        <end position="111"/>
    </location>
</feature>
<evidence type="ECO:0000313" key="11">
    <source>
        <dbReference type="EMBL" id="KZP30628.1"/>
    </source>
</evidence>
<feature type="binding site" evidence="6">
    <location>
        <position position="594"/>
    </location>
    <ligand>
        <name>Ca(2+)</name>
        <dbReference type="ChEBI" id="CHEBI:29108"/>
    </ligand>
</feature>
<keyword evidence="10" id="KW-0812">Transmembrane</keyword>
<proteinExistence type="inferred from homology"/>
<dbReference type="Gene3D" id="1.50.10.10">
    <property type="match status" value="1"/>
</dbReference>
<sequence>MLPIHRRRSPSPTSAGQSTSGSASQSLNKKSYRWLLYLVAFASSFWLLAPYVIGPLDPRHGPSPHQFDDEDHLRADFEDHTDSPSAHALPQVPPPRLRPGPPSPPASGTSNETVWSIRANDVRNAYLHAWTGYLKLAAPADELLPVSNAKTDNFNGWGVSMVEGLDTMWIMGLRQEFLDAMPIVAGMKFLLNEANYAPFFETVIRYLGGLLSAYALSGDPVLLSRADDLGTMLLPAFNTGSGFPAFAVNTVNGRTRQGWNGPNVLWAEALSCQMEFKYLAHLTGRTQYYDKVEHIMDIMYNASIPQGLFPTKWNIDNGTPTNSEISVGAFADSAYEYLLKQWLMTGKSEPKARNLYLKSATGIIDNLLYLSPTRKLLYVTDTSSGHPSHTFEHLSCFLPGLLALGAHTLDLPAAEKERHMWAAQGLAYTCYMTYADQATGLGPDEMQFSGWTQAQGGAQAGAWMTHLKEWEGAGRPGGVPPGLGEVPAMPAGGRDYFAKKTSYLLRPESVESFYILWKTTGDVRWRDRGWNVFQAIEKETKTDSGYASINLVDKSPSDKKDEMPSYFLAETLKYLYLLFSEEDIIPIDKWVFNTEGHPLPVYHWSEWEKKQYNIL</sequence>
<gene>
    <name evidence="11" type="ORF">FIBSPDRAFT_112885</name>
</gene>
<evidence type="ECO:0000256" key="6">
    <source>
        <dbReference type="PIRSR" id="PIRSR601382-2"/>
    </source>
</evidence>
<dbReference type="GO" id="GO:0005975">
    <property type="term" value="P:carbohydrate metabolic process"/>
    <property type="evidence" value="ECO:0007669"/>
    <property type="project" value="InterPro"/>
</dbReference>
<keyword evidence="6" id="KW-0479">Metal-binding</keyword>
<keyword evidence="5 7" id="KW-1015">Disulfide bond</keyword>
<feature type="compositionally biased region" description="Low complexity" evidence="9">
    <location>
        <begin position="10"/>
        <end position="24"/>
    </location>
</feature>
<dbReference type="GO" id="GO:0016020">
    <property type="term" value="C:membrane"/>
    <property type="evidence" value="ECO:0007669"/>
    <property type="project" value="InterPro"/>
</dbReference>
<dbReference type="InterPro" id="IPR012341">
    <property type="entry name" value="6hp_glycosidase-like_sf"/>
</dbReference>
<feature type="disulfide bond" evidence="7">
    <location>
        <begin position="396"/>
        <end position="430"/>
    </location>
</feature>
<dbReference type="GO" id="GO:0005783">
    <property type="term" value="C:endoplasmic reticulum"/>
    <property type="evidence" value="ECO:0007669"/>
    <property type="project" value="TreeGrafter"/>
</dbReference>
<reference evidence="11 12" key="1">
    <citation type="journal article" date="2016" name="Mol. Biol. Evol.">
        <title>Comparative Genomics of Early-Diverging Mushroom-Forming Fungi Provides Insights into the Origins of Lignocellulose Decay Capabilities.</title>
        <authorList>
            <person name="Nagy L.G."/>
            <person name="Riley R."/>
            <person name="Tritt A."/>
            <person name="Adam C."/>
            <person name="Daum C."/>
            <person name="Floudas D."/>
            <person name="Sun H."/>
            <person name="Yadav J.S."/>
            <person name="Pangilinan J."/>
            <person name="Larsson K.H."/>
            <person name="Matsuura K."/>
            <person name="Barry K."/>
            <person name="Labutti K."/>
            <person name="Kuo R."/>
            <person name="Ohm R.A."/>
            <person name="Bhattacharya S.S."/>
            <person name="Shirouzu T."/>
            <person name="Yoshinaga Y."/>
            <person name="Martin F.M."/>
            <person name="Grigoriev I.V."/>
            <person name="Hibbett D.S."/>
        </authorList>
    </citation>
    <scope>NUCLEOTIDE SEQUENCE [LARGE SCALE GENOMIC DNA]</scope>
    <source>
        <strain evidence="11 12">CBS 109695</strain>
    </source>
</reference>
<dbReference type="Pfam" id="PF01532">
    <property type="entry name" value="Glyco_hydro_47"/>
    <property type="match status" value="1"/>
</dbReference>
<keyword evidence="4 8" id="KW-0378">Hydrolase</keyword>
<dbReference type="OrthoDB" id="8118055at2759"/>
<dbReference type="PANTHER" id="PTHR11742">
    <property type="entry name" value="MANNOSYL-OLIGOSACCHARIDE ALPHA-1,2-MANNOSIDASE-RELATED"/>
    <property type="match status" value="1"/>
</dbReference>
<dbReference type="STRING" id="436010.A0A166THW5"/>
<evidence type="ECO:0000256" key="10">
    <source>
        <dbReference type="SAM" id="Phobius"/>
    </source>
</evidence>
<evidence type="ECO:0000256" key="9">
    <source>
        <dbReference type="SAM" id="MobiDB-lite"/>
    </source>
</evidence>
<dbReference type="GO" id="GO:0005509">
    <property type="term" value="F:calcium ion binding"/>
    <property type="evidence" value="ECO:0007669"/>
    <property type="project" value="InterPro"/>
</dbReference>
<keyword evidence="6" id="KW-0106">Calcium</keyword>
<comment type="cofactor">
    <cofactor evidence="1 6">
        <name>Ca(2+)</name>
        <dbReference type="ChEBI" id="CHEBI:29108"/>
    </cofactor>
</comment>
<evidence type="ECO:0000256" key="2">
    <source>
        <dbReference type="ARBA" id="ARBA00004922"/>
    </source>
</evidence>